<dbReference type="InterPro" id="IPR000510">
    <property type="entry name" value="Nase/OxRdtase_comp1"/>
</dbReference>
<feature type="domain" description="Nitrogenase/oxidoreductase component 1" evidence="1">
    <location>
        <begin position="29"/>
        <end position="340"/>
    </location>
</feature>
<dbReference type="Proteomes" id="UP001200430">
    <property type="component" value="Unassembled WGS sequence"/>
</dbReference>
<accession>A0ABS9EN50</accession>
<gene>
    <name evidence="2" type="ORF">L2W38_07265</name>
</gene>
<evidence type="ECO:0000259" key="1">
    <source>
        <dbReference type="Pfam" id="PF00148"/>
    </source>
</evidence>
<proteinExistence type="predicted"/>
<evidence type="ECO:0000313" key="3">
    <source>
        <dbReference type="Proteomes" id="UP001200430"/>
    </source>
</evidence>
<organism evidence="2 3">
    <name type="scientific">Dethiosulfovibrio marinus</name>
    <dbReference type="NCBI Taxonomy" id="133532"/>
    <lineage>
        <taxon>Bacteria</taxon>
        <taxon>Thermotogati</taxon>
        <taxon>Synergistota</taxon>
        <taxon>Synergistia</taxon>
        <taxon>Synergistales</taxon>
        <taxon>Dethiosulfovibrionaceae</taxon>
        <taxon>Dethiosulfovibrio</taxon>
    </lineage>
</organism>
<comment type="caution">
    <text evidence="2">The sequence shown here is derived from an EMBL/GenBank/DDBJ whole genome shotgun (WGS) entry which is preliminary data.</text>
</comment>
<keyword evidence="3" id="KW-1185">Reference proteome</keyword>
<sequence length="426" mass="47215">MRSCCGCPVASGIFRNTVRYCSPSHGGWGIVRTAMLVPECHQLFVSPFACGRHGALGAFVQGFKDRLSYLYIDEADIVSGGYEELIPQAVDRLLERLVKEPRALMIVVSCLDDLLCTDHEAFLAVIRERHPGLRVGVGHMNPISLDGNVPPAVNIQRSMYGLLKRPDEPAIPGTAAFYGNNVPLDEKGEIFEVLRTSGFHDVRHISGCSDFDDFDELSRMSLNLVPTPTGRLAAKDAEKALGIDSEYVPVSYDFDEIEECYGRLLSRSGRSMDLGDYRREAQRSLDETANRLDGLPVVVDASATVRPFCLARTLLMNGFKVDTVYAQKCIPLDRPYLEWISEKFPDTEVLQPEHHRSPIAREAESFRLAVGFEGAYLSGARYVANVANDETLYGYHGVSKLAAMMARAVERPTDLRALLDDYGIVV</sequence>
<name>A0ABS9EN50_9BACT</name>
<dbReference type="RefSeq" id="WP_236099334.1">
    <property type="nucleotide sequence ID" value="NZ_JAKGUD010000006.1"/>
</dbReference>
<dbReference type="Gene3D" id="3.40.50.1980">
    <property type="entry name" value="Nitrogenase molybdenum iron protein domain"/>
    <property type="match status" value="1"/>
</dbReference>
<dbReference type="EMBL" id="JAKGUD010000006">
    <property type="protein sequence ID" value="MCF4142612.1"/>
    <property type="molecule type" value="Genomic_DNA"/>
</dbReference>
<evidence type="ECO:0000313" key="2">
    <source>
        <dbReference type="EMBL" id="MCF4142612.1"/>
    </source>
</evidence>
<protein>
    <submittedName>
        <fullName evidence="2">Nitrogenase component 1</fullName>
    </submittedName>
</protein>
<reference evidence="2 3" key="1">
    <citation type="submission" date="2022-01" db="EMBL/GenBank/DDBJ databases">
        <title>Dethiosulfovibrio faecalis sp. nov., a novel proteolytic, non-sulfur-reducing bacterium isolated from a marine aquaculture solid waste bioreactor.</title>
        <authorList>
            <person name="Grabowski S."/>
            <person name="Apolinario E."/>
            <person name="Schneider N."/>
            <person name="Marshall C.W."/>
            <person name="Sowers K.R."/>
        </authorList>
    </citation>
    <scope>NUCLEOTIDE SEQUENCE [LARGE SCALE GENOMIC DNA]</scope>
    <source>
        <strain evidence="2 3">DSM 12537</strain>
    </source>
</reference>
<dbReference type="SUPFAM" id="SSF53807">
    <property type="entry name" value="Helical backbone' metal receptor"/>
    <property type="match status" value="1"/>
</dbReference>
<dbReference type="Pfam" id="PF00148">
    <property type="entry name" value="Oxidored_nitro"/>
    <property type="match status" value="1"/>
</dbReference>